<comment type="caution">
    <text evidence="1">The sequence shown here is derived from an EMBL/GenBank/DDBJ whole genome shotgun (WGS) entry which is preliminary data.</text>
</comment>
<organism evidence="1 2">
    <name type="scientific">Rhizopogon vesiculosus</name>
    <dbReference type="NCBI Taxonomy" id="180088"/>
    <lineage>
        <taxon>Eukaryota</taxon>
        <taxon>Fungi</taxon>
        <taxon>Dikarya</taxon>
        <taxon>Basidiomycota</taxon>
        <taxon>Agaricomycotina</taxon>
        <taxon>Agaricomycetes</taxon>
        <taxon>Agaricomycetidae</taxon>
        <taxon>Boletales</taxon>
        <taxon>Suillineae</taxon>
        <taxon>Rhizopogonaceae</taxon>
        <taxon>Rhizopogon</taxon>
    </lineage>
</organism>
<evidence type="ECO:0000313" key="2">
    <source>
        <dbReference type="Proteomes" id="UP000183567"/>
    </source>
</evidence>
<accession>A0A1J8QR15</accession>
<proteinExistence type="predicted"/>
<dbReference type="EMBL" id="LVVM01002805">
    <property type="protein sequence ID" value="OJA15905.1"/>
    <property type="molecule type" value="Genomic_DNA"/>
</dbReference>
<dbReference type="Proteomes" id="UP000183567">
    <property type="component" value="Unassembled WGS sequence"/>
</dbReference>
<sequence>MQIEPIKIPGKSFARSFYQEKQVYFELQ</sequence>
<protein>
    <submittedName>
        <fullName evidence="1">Uncharacterized protein</fullName>
    </submittedName>
</protein>
<gene>
    <name evidence="1" type="ORF">AZE42_12403</name>
</gene>
<name>A0A1J8QR15_9AGAM</name>
<evidence type="ECO:0000313" key="1">
    <source>
        <dbReference type="EMBL" id="OJA15905.1"/>
    </source>
</evidence>
<reference evidence="1 2" key="1">
    <citation type="submission" date="2016-03" db="EMBL/GenBank/DDBJ databases">
        <title>Comparative genomics of the ectomycorrhizal sister species Rhizopogon vinicolor and Rhizopogon vesiculosus (Basidiomycota: Boletales) reveals a divergence of the mating type B locus.</title>
        <authorList>
            <person name="Mujic A.B."/>
            <person name="Kuo A."/>
            <person name="Tritt A."/>
            <person name="Lipzen A."/>
            <person name="Chen C."/>
            <person name="Johnson J."/>
            <person name="Sharma A."/>
            <person name="Barry K."/>
            <person name="Grigoriev I.V."/>
            <person name="Spatafora J.W."/>
        </authorList>
    </citation>
    <scope>NUCLEOTIDE SEQUENCE [LARGE SCALE GENOMIC DNA]</scope>
    <source>
        <strain evidence="1 2">AM-OR11-056</strain>
    </source>
</reference>
<keyword evidence="2" id="KW-1185">Reference proteome</keyword>
<dbReference type="AlphaFoldDB" id="A0A1J8QR15"/>